<dbReference type="EMBL" id="CAOQHR010000011">
    <property type="protein sequence ID" value="CAI6340688.1"/>
    <property type="molecule type" value="Genomic_DNA"/>
</dbReference>
<reference evidence="1" key="1">
    <citation type="submission" date="2023-01" db="EMBL/GenBank/DDBJ databases">
        <authorList>
            <person name="Van Ghelder C."/>
            <person name="Rancurel C."/>
        </authorList>
    </citation>
    <scope>NUCLEOTIDE SEQUENCE</scope>
    <source>
        <strain evidence="1">CNCM I-4278</strain>
    </source>
</reference>
<dbReference type="AlphaFoldDB" id="A0A9W4UPR7"/>
<organism evidence="1 2">
    <name type="scientific">Periconia digitata</name>
    <dbReference type="NCBI Taxonomy" id="1303443"/>
    <lineage>
        <taxon>Eukaryota</taxon>
        <taxon>Fungi</taxon>
        <taxon>Dikarya</taxon>
        <taxon>Ascomycota</taxon>
        <taxon>Pezizomycotina</taxon>
        <taxon>Dothideomycetes</taxon>
        <taxon>Pleosporomycetidae</taxon>
        <taxon>Pleosporales</taxon>
        <taxon>Massarineae</taxon>
        <taxon>Periconiaceae</taxon>
        <taxon>Periconia</taxon>
    </lineage>
</organism>
<evidence type="ECO:0000313" key="1">
    <source>
        <dbReference type="EMBL" id="CAI6340688.1"/>
    </source>
</evidence>
<accession>A0A9W4UPR7</accession>
<proteinExistence type="predicted"/>
<evidence type="ECO:0000313" key="2">
    <source>
        <dbReference type="Proteomes" id="UP001152607"/>
    </source>
</evidence>
<dbReference type="Proteomes" id="UP001152607">
    <property type="component" value="Unassembled WGS sequence"/>
</dbReference>
<protein>
    <submittedName>
        <fullName evidence="1">Uncharacterized protein</fullName>
    </submittedName>
</protein>
<sequence length="59" mass="6254">MAVQSNGRSIGQALITDAEVVCCGHLIRPRPCGRNPSSSAIRHNITGCSSQIADCMKIE</sequence>
<keyword evidence="2" id="KW-1185">Reference proteome</keyword>
<name>A0A9W4UPR7_9PLEO</name>
<gene>
    <name evidence="1" type="ORF">PDIGIT_LOCUS13872</name>
</gene>
<comment type="caution">
    <text evidence="1">The sequence shown here is derived from an EMBL/GenBank/DDBJ whole genome shotgun (WGS) entry which is preliminary data.</text>
</comment>